<reference evidence="1 2" key="1">
    <citation type="submission" date="2019-09" db="EMBL/GenBank/DDBJ databases">
        <title>Isolation of a novel species in the genus Cupriavidus from patients with sepsis using whole genome sequencing.</title>
        <authorList>
            <person name="Kweon O.J."/>
            <person name="Lee M.-K."/>
        </authorList>
    </citation>
    <scope>NUCLEOTIDE SEQUENCE [LARGE SCALE GENOMIC DNA]</scope>
    <source>
        <strain evidence="1 2">MKL-01</strain>
    </source>
</reference>
<keyword evidence="2" id="KW-1185">Reference proteome</keyword>
<evidence type="ECO:0000313" key="2">
    <source>
        <dbReference type="Proteomes" id="UP000324324"/>
    </source>
</evidence>
<evidence type="ECO:0000313" key="1">
    <source>
        <dbReference type="EMBL" id="KAA6129221.1"/>
    </source>
</evidence>
<dbReference type="InterPro" id="IPR009962">
    <property type="entry name" value="DUF1488"/>
</dbReference>
<gene>
    <name evidence="1" type="ORF">F1599_06245</name>
</gene>
<proteinExistence type="predicted"/>
<dbReference type="SUPFAM" id="SSF160272">
    <property type="entry name" value="Shew3726-like"/>
    <property type="match status" value="1"/>
</dbReference>
<protein>
    <submittedName>
        <fullName evidence="1">DUF1488 domain-containing protein</fullName>
    </submittedName>
</protein>
<dbReference type="RefSeq" id="WP_053822693.1">
    <property type="nucleotide sequence ID" value="NZ_CP080293.1"/>
</dbReference>
<dbReference type="GeneID" id="70691325"/>
<organism evidence="1 2">
    <name type="scientific">Cupriavidus cauae</name>
    <dbReference type="NCBI Taxonomy" id="2608999"/>
    <lineage>
        <taxon>Bacteria</taxon>
        <taxon>Pseudomonadati</taxon>
        <taxon>Pseudomonadota</taxon>
        <taxon>Betaproteobacteria</taxon>
        <taxon>Burkholderiales</taxon>
        <taxon>Burkholderiaceae</taxon>
        <taxon>Cupriavidus</taxon>
    </lineage>
</organism>
<dbReference type="Proteomes" id="UP000324324">
    <property type="component" value="Unassembled WGS sequence"/>
</dbReference>
<accession>A0A5M8B483</accession>
<name>A0A5M8B483_9BURK</name>
<dbReference type="InterPro" id="IPR036692">
    <property type="entry name" value="Shew3726-like_sf"/>
</dbReference>
<comment type="caution">
    <text evidence="1">The sequence shown here is derived from an EMBL/GenBank/DDBJ whole genome shotgun (WGS) entry which is preliminary data.</text>
</comment>
<dbReference type="Pfam" id="PF07369">
    <property type="entry name" value="DUF1488"/>
    <property type="match status" value="1"/>
</dbReference>
<sequence>MPEILFPSSVPTYCAASLTLSCPATVNGQPSRYSITAEALESHFGARSPREEDLVRAFTDHRPRIESIAQSLFEMTRSRNIVLRSGHVRFVPES</sequence>
<dbReference type="AlphaFoldDB" id="A0A5M8B483"/>
<dbReference type="EMBL" id="VWRN01000021">
    <property type="protein sequence ID" value="KAA6129221.1"/>
    <property type="molecule type" value="Genomic_DNA"/>
</dbReference>
<dbReference type="Gene3D" id="3.30.160.140">
    <property type="entry name" value="Shew3726-like"/>
    <property type="match status" value="1"/>
</dbReference>